<dbReference type="PROSITE" id="PS50994">
    <property type="entry name" value="INTEGRASE"/>
    <property type="match status" value="1"/>
</dbReference>
<dbReference type="GO" id="GO:0003676">
    <property type="term" value="F:nucleic acid binding"/>
    <property type="evidence" value="ECO:0007669"/>
    <property type="project" value="InterPro"/>
</dbReference>
<protein>
    <recommendedName>
        <fullName evidence="1">Integrase catalytic domain-containing protein</fullName>
    </recommendedName>
</protein>
<accession>A0AAQ3U162</accession>
<dbReference type="InterPro" id="IPR039537">
    <property type="entry name" value="Retrotran_Ty1/copia-like"/>
</dbReference>
<evidence type="ECO:0000313" key="3">
    <source>
        <dbReference type="Proteomes" id="UP001341281"/>
    </source>
</evidence>
<dbReference type="AlphaFoldDB" id="A0AAQ3U162"/>
<name>A0AAQ3U162_PASNO</name>
<reference evidence="2 3" key="1">
    <citation type="submission" date="2024-02" db="EMBL/GenBank/DDBJ databases">
        <title>High-quality chromosome-scale genome assembly of Pensacola bahiagrass (Paspalum notatum Flugge var. saurae).</title>
        <authorList>
            <person name="Vega J.M."/>
            <person name="Podio M."/>
            <person name="Orjuela J."/>
            <person name="Siena L.A."/>
            <person name="Pessino S.C."/>
            <person name="Combes M.C."/>
            <person name="Mariac C."/>
            <person name="Albertini E."/>
            <person name="Pupilli F."/>
            <person name="Ortiz J.P.A."/>
            <person name="Leblanc O."/>
        </authorList>
    </citation>
    <scope>NUCLEOTIDE SEQUENCE [LARGE SCALE GENOMIC DNA]</scope>
    <source>
        <strain evidence="2">R1</strain>
        <tissue evidence="2">Leaf</tissue>
    </source>
</reference>
<dbReference type="InterPro" id="IPR001584">
    <property type="entry name" value="Integrase_cat-core"/>
</dbReference>
<dbReference type="InterPro" id="IPR057670">
    <property type="entry name" value="SH3_retrovirus"/>
</dbReference>
<evidence type="ECO:0000259" key="1">
    <source>
        <dbReference type="PROSITE" id="PS50994"/>
    </source>
</evidence>
<feature type="domain" description="Integrase catalytic" evidence="1">
    <location>
        <begin position="1"/>
        <end position="63"/>
    </location>
</feature>
<dbReference type="SUPFAM" id="SSF53098">
    <property type="entry name" value="Ribonuclease H-like"/>
    <property type="match status" value="1"/>
</dbReference>
<dbReference type="Proteomes" id="UP001341281">
    <property type="component" value="Chromosome 07"/>
</dbReference>
<dbReference type="InterPro" id="IPR012337">
    <property type="entry name" value="RNaseH-like_sf"/>
</dbReference>
<dbReference type="PANTHER" id="PTHR42648">
    <property type="entry name" value="TRANSPOSASE, PUTATIVE-RELATED"/>
    <property type="match status" value="1"/>
</dbReference>
<evidence type="ECO:0000313" key="2">
    <source>
        <dbReference type="EMBL" id="WVZ83378.1"/>
    </source>
</evidence>
<keyword evidence="3" id="KW-1185">Reference proteome</keyword>
<dbReference type="InterPro" id="IPR036397">
    <property type="entry name" value="RNaseH_sf"/>
</dbReference>
<proteinExistence type="predicted"/>
<organism evidence="2 3">
    <name type="scientific">Paspalum notatum var. saurae</name>
    <dbReference type="NCBI Taxonomy" id="547442"/>
    <lineage>
        <taxon>Eukaryota</taxon>
        <taxon>Viridiplantae</taxon>
        <taxon>Streptophyta</taxon>
        <taxon>Embryophyta</taxon>
        <taxon>Tracheophyta</taxon>
        <taxon>Spermatophyta</taxon>
        <taxon>Magnoliopsida</taxon>
        <taxon>Liliopsida</taxon>
        <taxon>Poales</taxon>
        <taxon>Poaceae</taxon>
        <taxon>PACMAD clade</taxon>
        <taxon>Panicoideae</taxon>
        <taxon>Andropogonodae</taxon>
        <taxon>Paspaleae</taxon>
        <taxon>Paspalinae</taxon>
        <taxon>Paspalum</taxon>
    </lineage>
</organism>
<gene>
    <name evidence="2" type="ORF">U9M48_030536</name>
</gene>
<dbReference type="GO" id="GO:0015074">
    <property type="term" value="P:DNA integration"/>
    <property type="evidence" value="ECO:0007669"/>
    <property type="project" value="InterPro"/>
</dbReference>
<dbReference type="Gene3D" id="3.30.420.10">
    <property type="entry name" value="Ribonuclease H-like superfamily/Ribonuclease H"/>
    <property type="match status" value="1"/>
</dbReference>
<dbReference type="Pfam" id="PF25597">
    <property type="entry name" value="SH3_retrovirus"/>
    <property type="match status" value="1"/>
</dbReference>
<dbReference type="EMBL" id="CP144751">
    <property type="protein sequence ID" value="WVZ83378.1"/>
    <property type="molecule type" value="Genomic_DNA"/>
</dbReference>
<sequence>MRFKGSAEAEVERKLRTLRTDCGREFKARTFAEHCAEKGIQRHLTAPYMPQQNSVGEAVTTAIFILNRAPTQSVEGKTPFEVWNGVKPPVHFFRTFGCVAHVKAAGKHLSKLNDRSTPMVFVGYEAGMKAYRFYNSATRRVHISRDAVFEEECSWDWGTEKAVEPEDDIEPFHVEYITVLVCGGGQGALPTMPGATP</sequence>
<dbReference type="PANTHER" id="PTHR42648:SF25">
    <property type="entry name" value="RNA-DIRECTED DNA POLYMERASE"/>
    <property type="match status" value="1"/>
</dbReference>